<dbReference type="PANTHER" id="PTHR43736">
    <property type="entry name" value="ADP-RIBOSE PYROPHOSPHATASE"/>
    <property type="match status" value="1"/>
</dbReference>
<sequence length="256" mass="27949">MNWRDGSGRALADYRRPSVAVDVALLTVRADGLLAVLVHERDEEYATGRWSLPGVFVGEQELLADAALRALRDKVGVTGEKPRQLVVLDDPGRDDRGRVLSVAHVDLVPVARLPATAHLAPIRGERAVLPGGHTALAFDHDEIVARAVDWARDLYRERPDPRGLIGTEFTLRDLQRVHESVLGEPLQKDTFRRRMLGALQETDRLSSGTVGKPARLFRRVGPPPVGSVQPADGRKATSGSCSDVRRSQPTTSGTEV</sequence>
<gene>
    <name evidence="4" type="ORF">ACFQE5_04660</name>
</gene>
<dbReference type="PANTHER" id="PTHR43736:SF4">
    <property type="entry name" value="SLR1690 PROTEIN"/>
    <property type="match status" value="1"/>
</dbReference>
<evidence type="ECO:0000259" key="3">
    <source>
        <dbReference type="Pfam" id="PF21906"/>
    </source>
</evidence>
<dbReference type="InterPro" id="IPR036388">
    <property type="entry name" value="WH-like_DNA-bd_sf"/>
</dbReference>
<dbReference type="Gene3D" id="3.90.79.10">
    <property type="entry name" value="Nucleoside Triphosphate Pyrophosphohydrolase"/>
    <property type="match status" value="1"/>
</dbReference>
<name>A0ABW1IYE6_9PSEU</name>
<dbReference type="CDD" id="cd18873">
    <property type="entry name" value="NUDIX_NadM_like"/>
    <property type="match status" value="1"/>
</dbReference>
<evidence type="ECO:0000256" key="1">
    <source>
        <dbReference type="SAM" id="MobiDB-lite"/>
    </source>
</evidence>
<feature type="compositionally biased region" description="Polar residues" evidence="1">
    <location>
        <begin position="237"/>
        <end position="256"/>
    </location>
</feature>
<dbReference type="InterPro" id="IPR036390">
    <property type="entry name" value="WH_DNA-bd_sf"/>
</dbReference>
<comment type="caution">
    <text evidence="4">The sequence shown here is derived from an EMBL/GenBank/DDBJ whole genome shotgun (WGS) entry which is preliminary data.</text>
</comment>
<dbReference type="InterPro" id="IPR054105">
    <property type="entry name" value="WHD_NrtR"/>
</dbReference>
<dbReference type="Pfam" id="PF21906">
    <property type="entry name" value="WHD_NrtR"/>
    <property type="match status" value="1"/>
</dbReference>
<reference evidence="5" key="1">
    <citation type="journal article" date="2019" name="Int. J. Syst. Evol. Microbiol.">
        <title>The Global Catalogue of Microorganisms (GCM) 10K type strain sequencing project: providing services to taxonomists for standard genome sequencing and annotation.</title>
        <authorList>
            <consortium name="The Broad Institute Genomics Platform"/>
            <consortium name="The Broad Institute Genome Sequencing Center for Infectious Disease"/>
            <person name="Wu L."/>
            <person name="Ma J."/>
        </authorList>
    </citation>
    <scope>NUCLEOTIDE SEQUENCE [LARGE SCALE GENOMIC DNA]</scope>
    <source>
        <strain evidence="5">CCM 8391</strain>
    </source>
</reference>
<keyword evidence="5" id="KW-1185">Reference proteome</keyword>
<evidence type="ECO:0000313" key="5">
    <source>
        <dbReference type="Proteomes" id="UP001596302"/>
    </source>
</evidence>
<protein>
    <submittedName>
        <fullName evidence="4">NUDIX domain-containing protein</fullName>
    </submittedName>
</protein>
<feature type="region of interest" description="Disordered" evidence="1">
    <location>
        <begin position="202"/>
        <end position="256"/>
    </location>
</feature>
<dbReference type="SUPFAM" id="SSF46785">
    <property type="entry name" value="Winged helix' DNA-binding domain"/>
    <property type="match status" value="1"/>
</dbReference>
<feature type="domain" description="NrtR DNA-binding winged helix" evidence="3">
    <location>
        <begin position="164"/>
        <end position="218"/>
    </location>
</feature>
<dbReference type="EMBL" id="JBHSQW010000009">
    <property type="protein sequence ID" value="MFC5993506.1"/>
    <property type="molecule type" value="Genomic_DNA"/>
</dbReference>
<dbReference type="InterPro" id="IPR015797">
    <property type="entry name" value="NUDIX_hydrolase-like_dom_sf"/>
</dbReference>
<dbReference type="SUPFAM" id="SSF55811">
    <property type="entry name" value="Nudix"/>
    <property type="match status" value="1"/>
</dbReference>
<organism evidence="4 5">
    <name type="scientific">Pseudonocardia hispaniensis</name>
    <dbReference type="NCBI Taxonomy" id="904933"/>
    <lineage>
        <taxon>Bacteria</taxon>
        <taxon>Bacillati</taxon>
        <taxon>Actinomycetota</taxon>
        <taxon>Actinomycetes</taxon>
        <taxon>Pseudonocardiales</taxon>
        <taxon>Pseudonocardiaceae</taxon>
        <taxon>Pseudonocardia</taxon>
    </lineage>
</organism>
<feature type="domain" description="Nudix hydrolase" evidence="2">
    <location>
        <begin position="20"/>
        <end position="105"/>
    </location>
</feature>
<accession>A0ABW1IYE6</accession>
<evidence type="ECO:0000259" key="2">
    <source>
        <dbReference type="Pfam" id="PF00293"/>
    </source>
</evidence>
<dbReference type="Proteomes" id="UP001596302">
    <property type="component" value="Unassembled WGS sequence"/>
</dbReference>
<dbReference type="Gene3D" id="1.10.10.10">
    <property type="entry name" value="Winged helix-like DNA-binding domain superfamily/Winged helix DNA-binding domain"/>
    <property type="match status" value="1"/>
</dbReference>
<dbReference type="Pfam" id="PF00293">
    <property type="entry name" value="NUDIX"/>
    <property type="match status" value="1"/>
</dbReference>
<dbReference type="InterPro" id="IPR000086">
    <property type="entry name" value="NUDIX_hydrolase_dom"/>
</dbReference>
<evidence type="ECO:0000313" key="4">
    <source>
        <dbReference type="EMBL" id="MFC5993506.1"/>
    </source>
</evidence>
<dbReference type="RefSeq" id="WP_379583134.1">
    <property type="nucleotide sequence ID" value="NZ_JBHSQW010000009.1"/>
</dbReference>
<proteinExistence type="predicted"/>